<proteinExistence type="predicted"/>
<evidence type="ECO:0000313" key="2">
    <source>
        <dbReference type="EMBL" id="GFN81854.1"/>
    </source>
</evidence>
<reference evidence="2 3" key="1">
    <citation type="journal article" date="2021" name="Elife">
        <title>Chloroplast acquisition without the gene transfer in kleptoplastic sea slugs, Plakobranchus ocellatus.</title>
        <authorList>
            <person name="Maeda T."/>
            <person name="Takahashi S."/>
            <person name="Yoshida T."/>
            <person name="Shimamura S."/>
            <person name="Takaki Y."/>
            <person name="Nagai Y."/>
            <person name="Toyoda A."/>
            <person name="Suzuki Y."/>
            <person name="Arimoto A."/>
            <person name="Ishii H."/>
            <person name="Satoh N."/>
            <person name="Nishiyama T."/>
            <person name="Hasebe M."/>
            <person name="Maruyama T."/>
            <person name="Minagawa J."/>
            <person name="Obokata J."/>
            <person name="Shigenobu S."/>
        </authorList>
    </citation>
    <scope>NUCLEOTIDE SEQUENCE [LARGE SCALE GENOMIC DNA]</scope>
</reference>
<keyword evidence="3" id="KW-1185">Reference proteome</keyword>
<feature type="region of interest" description="Disordered" evidence="1">
    <location>
        <begin position="1"/>
        <end position="45"/>
    </location>
</feature>
<name>A0AAV3YGL1_9GAST</name>
<dbReference type="AlphaFoldDB" id="A0AAV3YGL1"/>
<dbReference type="Proteomes" id="UP000735302">
    <property type="component" value="Unassembled WGS sequence"/>
</dbReference>
<evidence type="ECO:0000313" key="3">
    <source>
        <dbReference type="Proteomes" id="UP000735302"/>
    </source>
</evidence>
<sequence length="103" mass="11463">MPSHPHASARRSTESHPIGAELSHRQGCCPRPELHPSIASTPPIFWDESTNQWRHEEPPPPGPFLSTTTLGPGFRGTYRIRKTVPASVWSGKRLAEHSTPKRP</sequence>
<gene>
    <name evidence="2" type="ORF">PoB_000836000</name>
</gene>
<evidence type="ECO:0000256" key="1">
    <source>
        <dbReference type="SAM" id="MobiDB-lite"/>
    </source>
</evidence>
<protein>
    <submittedName>
        <fullName evidence="2">Uncharacterized protein</fullName>
    </submittedName>
</protein>
<organism evidence="2 3">
    <name type="scientific">Plakobranchus ocellatus</name>
    <dbReference type="NCBI Taxonomy" id="259542"/>
    <lineage>
        <taxon>Eukaryota</taxon>
        <taxon>Metazoa</taxon>
        <taxon>Spiralia</taxon>
        <taxon>Lophotrochozoa</taxon>
        <taxon>Mollusca</taxon>
        <taxon>Gastropoda</taxon>
        <taxon>Heterobranchia</taxon>
        <taxon>Euthyneura</taxon>
        <taxon>Panpulmonata</taxon>
        <taxon>Sacoglossa</taxon>
        <taxon>Placobranchoidea</taxon>
        <taxon>Plakobranchidae</taxon>
        <taxon>Plakobranchus</taxon>
    </lineage>
</organism>
<dbReference type="EMBL" id="BLXT01000975">
    <property type="protein sequence ID" value="GFN81854.1"/>
    <property type="molecule type" value="Genomic_DNA"/>
</dbReference>
<comment type="caution">
    <text evidence="2">The sequence shown here is derived from an EMBL/GenBank/DDBJ whole genome shotgun (WGS) entry which is preliminary data.</text>
</comment>
<accession>A0AAV3YGL1</accession>